<sequence>MKGFIHFIKRVILDGGFYFLLLFYF</sequence>
<dbReference type="AlphaFoldDB" id="A0A2P2NEG7"/>
<reference evidence="1" key="1">
    <citation type="submission" date="2018-02" db="EMBL/GenBank/DDBJ databases">
        <title>Rhizophora mucronata_Transcriptome.</title>
        <authorList>
            <person name="Meera S.P."/>
            <person name="Sreeshan A."/>
            <person name="Augustine A."/>
        </authorList>
    </citation>
    <scope>NUCLEOTIDE SEQUENCE</scope>
    <source>
        <tissue evidence="1">Leaf</tissue>
    </source>
</reference>
<name>A0A2P2NEG7_RHIMU</name>
<proteinExistence type="predicted"/>
<accession>A0A2P2NEG7</accession>
<dbReference type="EMBL" id="GGEC01060326">
    <property type="protein sequence ID" value="MBX40810.1"/>
    <property type="molecule type" value="Transcribed_RNA"/>
</dbReference>
<evidence type="ECO:0000313" key="1">
    <source>
        <dbReference type="EMBL" id="MBX40810.1"/>
    </source>
</evidence>
<organism evidence="1">
    <name type="scientific">Rhizophora mucronata</name>
    <name type="common">Asiatic mangrove</name>
    <dbReference type="NCBI Taxonomy" id="61149"/>
    <lineage>
        <taxon>Eukaryota</taxon>
        <taxon>Viridiplantae</taxon>
        <taxon>Streptophyta</taxon>
        <taxon>Embryophyta</taxon>
        <taxon>Tracheophyta</taxon>
        <taxon>Spermatophyta</taxon>
        <taxon>Magnoliopsida</taxon>
        <taxon>eudicotyledons</taxon>
        <taxon>Gunneridae</taxon>
        <taxon>Pentapetalae</taxon>
        <taxon>rosids</taxon>
        <taxon>fabids</taxon>
        <taxon>Malpighiales</taxon>
        <taxon>Rhizophoraceae</taxon>
        <taxon>Rhizophora</taxon>
    </lineage>
</organism>
<protein>
    <submittedName>
        <fullName evidence="1">Uncharacterized protein</fullName>
    </submittedName>
</protein>